<accession>A0ABS2KUS3</accession>
<evidence type="ECO:0008006" key="7">
    <source>
        <dbReference type="Google" id="ProtNLM"/>
    </source>
</evidence>
<dbReference type="Proteomes" id="UP000703038">
    <property type="component" value="Unassembled WGS sequence"/>
</dbReference>
<evidence type="ECO:0000313" key="6">
    <source>
        <dbReference type="Proteomes" id="UP000703038"/>
    </source>
</evidence>
<dbReference type="InterPro" id="IPR054344">
    <property type="entry name" value="TY-Chap_N"/>
</dbReference>
<name>A0ABS2KUS3_9NOCA</name>
<dbReference type="InterPro" id="IPR054342">
    <property type="entry name" value="TY-Chap_C"/>
</dbReference>
<feature type="domain" description="TY-Chap C-terminal" evidence="4">
    <location>
        <begin position="338"/>
        <end position="422"/>
    </location>
</feature>
<sequence length="456" mass="49839">MNDLNSVDLSPEAAWSRFRTLLADHLDGMPAGHSLVLACPHASSDPVPPCLQFYGWDDETVRCEVLADEYLAEHRRWTSEGRALLEQFGFAPPTPPHTARREDEPVNWFVDRPRRYADQLADAAVRVLHSVWGVPHPSFLELDGDLSGPVIEDRFGASSTDHEDAPPSDPVPFDPLRPVRTSGPAARLEIIEQTLLHILGFVPHPDEDGDYPFRLGPAWLYLCPTPEAPFVQILAPLAAGVTDEARALSVVNEVNRRWPHVKVLLDEDRVVATIDVTVVPFVPQHVADMLAVMEKFAGEAAEHLRAGLGARPYLDAFGEPTPEYDAGAGTDEHGGPVIPEALRAIAEAVWERGADIDVEEVLNACGHDRTRVVRFLDVARECELSALDRTLDDTDPRVAASAGLDARVWRTTSALLTSAHRRLAADRVDGPTRSSGSQLDLFGTDLAGGTGDSLFD</sequence>
<dbReference type="InterPro" id="IPR054343">
    <property type="entry name" value="TY-Chap_M"/>
</dbReference>
<organism evidence="5 6">
    <name type="scientific">Rhodococcoides corynebacterioides</name>
    <dbReference type="NCBI Taxonomy" id="53972"/>
    <lineage>
        <taxon>Bacteria</taxon>
        <taxon>Bacillati</taxon>
        <taxon>Actinomycetota</taxon>
        <taxon>Actinomycetes</taxon>
        <taxon>Mycobacteriales</taxon>
        <taxon>Nocardiaceae</taxon>
        <taxon>Rhodococcoides</taxon>
    </lineage>
</organism>
<keyword evidence="6" id="KW-1185">Reference proteome</keyword>
<dbReference type="RefSeq" id="WP_204868689.1">
    <property type="nucleotide sequence ID" value="NZ_JAFBBK010000001.1"/>
</dbReference>
<dbReference type="EMBL" id="JAFBBK010000001">
    <property type="protein sequence ID" value="MBM7415697.1"/>
    <property type="molecule type" value="Genomic_DNA"/>
</dbReference>
<gene>
    <name evidence="5" type="ORF">JOE42_002430</name>
</gene>
<evidence type="ECO:0000256" key="1">
    <source>
        <dbReference type="SAM" id="MobiDB-lite"/>
    </source>
</evidence>
<proteinExistence type="predicted"/>
<evidence type="ECO:0000259" key="4">
    <source>
        <dbReference type="Pfam" id="PF22554"/>
    </source>
</evidence>
<reference evidence="5 6" key="1">
    <citation type="submission" date="2021-01" db="EMBL/GenBank/DDBJ databases">
        <title>Genomics of switchgrass bacterial isolates.</title>
        <authorList>
            <person name="Shade A."/>
        </authorList>
    </citation>
    <scope>NUCLEOTIDE SEQUENCE [LARGE SCALE GENOMIC DNA]</scope>
    <source>
        <strain evidence="5 6">PvP111</strain>
    </source>
</reference>
<evidence type="ECO:0000259" key="3">
    <source>
        <dbReference type="Pfam" id="PF22552"/>
    </source>
</evidence>
<dbReference type="Pfam" id="PF22551">
    <property type="entry name" value="TY-Chap1"/>
    <property type="match status" value="1"/>
</dbReference>
<dbReference type="Pfam" id="PF22552">
    <property type="entry name" value="TY-Chap3"/>
    <property type="match status" value="1"/>
</dbReference>
<feature type="domain" description="TY-Chap N-terminal" evidence="3">
    <location>
        <begin position="14"/>
        <end position="140"/>
    </location>
</feature>
<evidence type="ECO:0000259" key="2">
    <source>
        <dbReference type="Pfam" id="PF22551"/>
    </source>
</evidence>
<protein>
    <recommendedName>
        <fullName evidence="7">YbjN domain-containing protein</fullName>
    </recommendedName>
</protein>
<feature type="compositionally biased region" description="Basic and acidic residues" evidence="1">
    <location>
        <begin position="151"/>
        <end position="165"/>
    </location>
</feature>
<comment type="caution">
    <text evidence="5">The sequence shown here is derived from an EMBL/GenBank/DDBJ whole genome shotgun (WGS) entry which is preliminary data.</text>
</comment>
<evidence type="ECO:0000313" key="5">
    <source>
        <dbReference type="EMBL" id="MBM7415697.1"/>
    </source>
</evidence>
<feature type="domain" description="TY-Chap central" evidence="2">
    <location>
        <begin position="189"/>
        <end position="315"/>
    </location>
</feature>
<dbReference type="Pfam" id="PF22554">
    <property type="entry name" value="Chap-C"/>
    <property type="match status" value="1"/>
</dbReference>
<feature type="region of interest" description="Disordered" evidence="1">
    <location>
        <begin position="151"/>
        <end position="177"/>
    </location>
</feature>